<evidence type="ECO:0000256" key="1">
    <source>
        <dbReference type="SAM" id="MobiDB-lite"/>
    </source>
</evidence>
<feature type="compositionally biased region" description="Basic and acidic residues" evidence="1">
    <location>
        <begin position="152"/>
        <end position="161"/>
    </location>
</feature>
<feature type="compositionally biased region" description="Low complexity" evidence="1">
    <location>
        <begin position="230"/>
        <end position="250"/>
    </location>
</feature>
<feature type="compositionally biased region" description="Low complexity" evidence="1">
    <location>
        <begin position="136"/>
        <end position="151"/>
    </location>
</feature>
<keyword evidence="2" id="KW-1133">Transmembrane helix</keyword>
<keyword evidence="4" id="KW-1185">Reference proteome</keyword>
<proteinExistence type="predicted"/>
<dbReference type="RefSeq" id="WP_156205211.1">
    <property type="nucleotide sequence ID" value="NZ_WHPN01000103.1"/>
</dbReference>
<feature type="transmembrane region" description="Helical" evidence="2">
    <location>
        <begin position="95"/>
        <end position="118"/>
    </location>
</feature>
<feature type="region of interest" description="Disordered" evidence="1">
    <location>
        <begin position="124"/>
        <end position="197"/>
    </location>
</feature>
<gene>
    <name evidence="3" type="ORF">GCU69_04830</name>
</gene>
<feature type="compositionally biased region" description="Low complexity" evidence="1">
    <location>
        <begin position="263"/>
        <end position="308"/>
    </location>
</feature>
<keyword evidence="2" id="KW-0812">Transmembrane</keyword>
<evidence type="ECO:0000313" key="4">
    <source>
        <dbReference type="Proteomes" id="UP000621266"/>
    </source>
</evidence>
<feature type="compositionally biased region" description="Gly residues" evidence="1">
    <location>
        <begin position="309"/>
        <end position="327"/>
    </location>
</feature>
<keyword evidence="2" id="KW-0472">Membrane</keyword>
<feature type="compositionally biased region" description="Gly residues" evidence="1">
    <location>
        <begin position="251"/>
        <end position="262"/>
    </location>
</feature>
<comment type="caution">
    <text evidence="3">The sequence shown here is derived from an EMBL/GenBank/DDBJ whole genome shotgun (WGS) entry which is preliminary data.</text>
</comment>
<feature type="region of interest" description="Disordered" evidence="1">
    <location>
        <begin position="227"/>
        <end position="333"/>
    </location>
</feature>
<feature type="non-terminal residue" evidence="3">
    <location>
        <position position="333"/>
    </location>
</feature>
<dbReference type="EMBL" id="WHPN01000103">
    <property type="protein sequence ID" value="KAF4410235.1"/>
    <property type="molecule type" value="Genomic_DNA"/>
</dbReference>
<sequence length="333" mass="31976">MDRKNAERLLSGEPPLPGGEPVTADLDRLLAAAARPLAVDPARAEAGEQAALEAFRAARAEALRAAGEPRRRDDWGVARWRGRLFPPAGHRPARVALAGVLAAGALVGALFVAGTGGFRVPFTDVDSASTQEPEDGTATATAGGPAGSRPAPETDWREPHQDLPGAEELCRTYLGEDGGGNGGAGNSGAGNGEGDSSRLDAEGYARLVASAGGERKVDGYCAGMLGAAGSGEPEPGGSADSGSDNANAGSGNAGSGSAGPGGDNANSGGSNADAGSDHANSGGNNANSGGSEANSGGNNGNSGNNGNNGNSGGDPGTGAAGNPGGAGADSAAG</sequence>
<accession>A0ABQ7FN22</accession>
<dbReference type="Proteomes" id="UP000621266">
    <property type="component" value="Unassembled WGS sequence"/>
</dbReference>
<name>A0ABQ7FN22_9ACTN</name>
<reference evidence="3 4" key="1">
    <citation type="submission" date="2019-10" db="EMBL/GenBank/DDBJ databases">
        <title>Streptomyces tenebrisbrunneis sp.nov., an endogenous actinomycete isolated from of Lycium ruthenicum.</title>
        <authorList>
            <person name="Ma L."/>
        </authorList>
    </citation>
    <scope>NUCLEOTIDE SEQUENCE [LARGE SCALE GENOMIC DNA]</scope>
    <source>
        <strain evidence="3 4">TRM 66187</strain>
    </source>
</reference>
<organism evidence="3 4">
    <name type="scientific">Streptomyces lycii</name>
    <dbReference type="NCBI Taxonomy" id="2654337"/>
    <lineage>
        <taxon>Bacteria</taxon>
        <taxon>Bacillati</taxon>
        <taxon>Actinomycetota</taxon>
        <taxon>Actinomycetes</taxon>
        <taxon>Kitasatosporales</taxon>
        <taxon>Streptomycetaceae</taxon>
        <taxon>Streptomyces</taxon>
    </lineage>
</organism>
<protein>
    <submittedName>
        <fullName evidence="3">Uncharacterized protein</fullName>
    </submittedName>
</protein>
<feature type="region of interest" description="Disordered" evidence="1">
    <location>
        <begin position="1"/>
        <end position="23"/>
    </location>
</feature>
<evidence type="ECO:0000256" key="2">
    <source>
        <dbReference type="SAM" id="Phobius"/>
    </source>
</evidence>
<evidence type="ECO:0000313" key="3">
    <source>
        <dbReference type="EMBL" id="KAF4410235.1"/>
    </source>
</evidence>
<feature type="compositionally biased region" description="Gly residues" evidence="1">
    <location>
        <begin position="176"/>
        <end position="193"/>
    </location>
</feature>